<dbReference type="Proteomes" id="UP000632138">
    <property type="component" value="Unassembled WGS sequence"/>
</dbReference>
<comment type="caution">
    <text evidence="1">The sequence shown here is derived from an EMBL/GenBank/DDBJ whole genome shotgun (WGS) entry which is preliminary data.</text>
</comment>
<dbReference type="InterPro" id="IPR019239">
    <property type="entry name" value="VapB_antitoxin"/>
</dbReference>
<dbReference type="RefSeq" id="WP_203375270.1">
    <property type="nucleotide sequence ID" value="NZ_JAENHP010000002.1"/>
</dbReference>
<reference evidence="1 2" key="1">
    <citation type="submission" date="2021-01" db="EMBL/GenBank/DDBJ databases">
        <title>Actinoplanes sp. nov. LDG1-06 isolated from lichen.</title>
        <authorList>
            <person name="Saeng-In P."/>
            <person name="Phongsopitanun W."/>
            <person name="Kanchanasin P."/>
            <person name="Yuki M."/>
            <person name="Kudo T."/>
            <person name="Ohkuma M."/>
            <person name="Tanasupawat S."/>
        </authorList>
    </citation>
    <scope>NUCLEOTIDE SEQUENCE [LARGE SCALE GENOMIC DNA]</scope>
    <source>
        <strain evidence="1 2">LDG1-06</strain>
    </source>
</reference>
<proteinExistence type="predicted"/>
<keyword evidence="2" id="KW-1185">Reference proteome</keyword>
<accession>A0ABS2A6L9</accession>
<organism evidence="1 2">
    <name type="scientific">Paractinoplanes ovalisporus</name>
    <dbReference type="NCBI Taxonomy" id="2810368"/>
    <lineage>
        <taxon>Bacteria</taxon>
        <taxon>Bacillati</taxon>
        <taxon>Actinomycetota</taxon>
        <taxon>Actinomycetes</taxon>
        <taxon>Micromonosporales</taxon>
        <taxon>Micromonosporaceae</taxon>
        <taxon>Paractinoplanes</taxon>
    </lineage>
</organism>
<protein>
    <submittedName>
        <fullName evidence="1">Type II toxin-antitoxin system VapB family antitoxin</fullName>
    </submittedName>
</protein>
<gene>
    <name evidence="1" type="ORF">JIG36_07285</name>
</gene>
<name>A0ABS2A6L9_9ACTN</name>
<dbReference type="EMBL" id="JAENHP010000002">
    <property type="protein sequence ID" value="MBM2615365.1"/>
    <property type="molecule type" value="Genomic_DNA"/>
</dbReference>
<evidence type="ECO:0000313" key="1">
    <source>
        <dbReference type="EMBL" id="MBM2615365.1"/>
    </source>
</evidence>
<dbReference type="Pfam" id="PF09957">
    <property type="entry name" value="VapB_antitoxin"/>
    <property type="match status" value="1"/>
</dbReference>
<evidence type="ECO:0000313" key="2">
    <source>
        <dbReference type="Proteomes" id="UP000632138"/>
    </source>
</evidence>
<sequence>MAKVLIDVDDDALAEAAALLGTTTKKDTVNTALRETANQLRRAKALARLAEIGETGAFDELLNKDAYRA</sequence>